<keyword evidence="4" id="KW-1185">Reference proteome</keyword>
<dbReference type="KEGG" id="kbi:30210056"/>
<feature type="compositionally biased region" description="Pro residues" evidence="1">
    <location>
        <begin position="148"/>
        <end position="158"/>
    </location>
</feature>
<reference evidence="2" key="3">
    <citation type="submission" date="2014-01" db="EMBL/GenBank/DDBJ databases">
        <title>Evolution of pathogenesis and genome organization in the Tremellales.</title>
        <authorList>
            <person name="Cuomo C."/>
            <person name="Litvintseva A."/>
            <person name="Heitman J."/>
            <person name="Chen Y."/>
            <person name="Sun S."/>
            <person name="Springer D."/>
            <person name="Dromer F."/>
            <person name="Young S."/>
            <person name="Zeng Q."/>
            <person name="Chapman S."/>
            <person name="Gujja S."/>
            <person name="Saif S."/>
            <person name="Birren B."/>
        </authorList>
    </citation>
    <scope>NUCLEOTIDE SEQUENCE</scope>
    <source>
        <strain evidence="2">CBS 10118</strain>
    </source>
</reference>
<feature type="compositionally biased region" description="Basic and acidic residues" evidence="1">
    <location>
        <begin position="254"/>
        <end position="266"/>
    </location>
</feature>
<protein>
    <submittedName>
        <fullName evidence="2">Uncharacterized protein</fullName>
    </submittedName>
</protein>
<gene>
    <name evidence="2" type="ORF">I302_05657</name>
    <name evidence="3" type="ORF">I302_107078</name>
</gene>
<dbReference type="RefSeq" id="XP_019045268.1">
    <property type="nucleotide sequence ID" value="XM_019192271.1"/>
</dbReference>
<reference evidence="3" key="2">
    <citation type="submission" date="2013-07" db="EMBL/GenBank/DDBJ databases">
        <authorList>
            <consortium name="The Broad Institute Genome Sequencing Platform"/>
            <person name="Cuomo C."/>
            <person name="Litvintseva A."/>
            <person name="Chen Y."/>
            <person name="Heitman J."/>
            <person name="Sun S."/>
            <person name="Springer D."/>
            <person name="Dromer F."/>
            <person name="Young S.K."/>
            <person name="Zeng Q."/>
            <person name="Gargeya S."/>
            <person name="Fitzgerald M."/>
            <person name="Abouelleil A."/>
            <person name="Alvarado L."/>
            <person name="Berlin A.M."/>
            <person name="Chapman S.B."/>
            <person name="Dewar J."/>
            <person name="Goldberg J."/>
            <person name="Griggs A."/>
            <person name="Gujja S."/>
            <person name="Hansen M."/>
            <person name="Howarth C."/>
            <person name="Imamovic A."/>
            <person name="Larimer J."/>
            <person name="McCowan C."/>
            <person name="Murphy C."/>
            <person name="Pearson M."/>
            <person name="Priest M."/>
            <person name="Roberts A."/>
            <person name="Saif S."/>
            <person name="Shea T."/>
            <person name="Sykes S."/>
            <person name="Wortman J."/>
            <person name="Nusbaum C."/>
            <person name="Birren B."/>
        </authorList>
    </citation>
    <scope>NUCLEOTIDE SEQUENCE</scope>
    <source>
        <strain evidence="3">CBS 10118</strain>
    </source>
</reference>
<reference evidence="2" key="1">
    <citation type="submission" date="2013-07" db="EMBL/GenBank/DDBJ databases">
        <title>The Genome Sequence of Cryptococcus bestiolae CBS10118.</title>
        <authorList>
            <consortium name="The Broad Institute Genome Sequencing Platform"/>
            <person name="Cuomo C."/>
            <person name="Litvintseva A."/>
            <person name="Chen Y."/>
            <person name="Heitman J."/>
            <person name="Sun S."/>
            <person name="Springer D."/>
            <person name="Dromer F."/>
            <person name="Young S.K."/>
            <person name="Zeng Q."/>
            <person name="Gargeya S."/>
            <person name="Fitzgerald M."/>
            <person name="Abouelleil A."/>
            <person name="Alvarado L."/>
            <person name="Berlin A.M."/>
            <person name="Chapman S.B."/>
            <person name="Dewar J."/>
            <person name="Goldberg J."/>
            <person name="Griggs A."/>
            <person name="Gujja S."/>
            <person name="Hansen M."/>
            <person name="Howarth C."/>
            <person name="Imamovic A."/>
            <person name="Larimer J."/>
            <person name="McCowan C."/>
            <person name="Murphy C."/>
            <person name="Pearson M."/>
            <person name="Priest M."/>
            <person name="Roberts A."/>
            <person name="Saif S."/>
            <person name="Shea T."/>
            <person name="Sykes S."/>
            <person name="Wortman J."/>
            <person name="Nusbaum C."/>
            <person name="Birren B."/>
        </authorList>
    </citation>
    <scope>NUCLEOTIDE SEQUENCE [LARGE SCALE GENOMIC DNA]</scope>
    <source>
        <strain evidence="2">CBS 10118</strain>
    </source>
</reference>
<name>A0A1B9FZJ7_9TREE</name>
<feature type="compositionally biased region" description="Polar residues" evidence="1">
    <location>
        <begin position="112"/>
        <end position="126"/>
    </location>
</feature>
<feature type="region of interest" description="Disordered" evidence="1">
    <location>
        <begin position="112"/>
        <end position="167"/>
    </location>
</feature>
<accession>A0A1B9FZJ7</accession>
<evidence type="ECO:0000313" key="3">
    <source>
        <dbReference type="EMBL" id="WVW85042.1"/>
    </source>
</evidence>
<dbReference type="EMBL" id="KI894022">
    <property type="protein sequence ID" value="OCF24198.1"/>
    <property type="molecule type" value="Genomic_DNA"/>
</dbReference>
<sequence length="410" mass="44765">MASGDQFSDFHKLRTGYQALVNFSRGSEEFGTSMSPSGNRVCARLPNYGSNLEVGSQRGIPPFEPLQTPFGSRNITGSGAPTGFIRRIEGTDPDFEADHRRFRDEFMRNLQAPQPLQGPNNSTNPFTDREYAPPMSTDGTMPGNSRGMPPPGLSPPPTDSANPYSSAYGEQHDLTREYTKAIYGTDKTGFRSGDCFFSSLSNSLKLMPIPALPMICVVYVNGITAAGTYASGLPLWHYGPSAYACSGDLTSRPELKLSSRPDHNDTSDEEGPGNDDAASGDETESAVREAEDNAFYRPDNVYSDRSVESNGLSDSAEMQRQTDVPEGDKKSRNSRRKSNTRARGQARSNTSENDPYEGLISRRQVLATTVSASIPAPYRRLNAQPESQNLSKKAHRSALLLTAPKWNHKG</sequence>
<evidence type="ECO:0000313" key="4">
    <source>
        <dbReference type="Proteomes" id="UP000092730"/>
    </source>
</evidence>
<evidence type="ECO:0000256" key="1">
    <source>
        <dbReference type="SAM" id="MobiDB-lite"/>
    </source>
</evidence>
<dbReference type="VEuPathDB" id="FungiDB:I302_05657"/>
<feature type="compositionally biased region" description="Acidic residues" evidence="1">
    <location>
        <begin position="267"/>
        <end position="284"/>
    </location>
</feature>
<proteinExistence type="predicted"/>
<dbReference type="Proteomes" id="UP000092730">
    <property type="component" value="Chromosome 5"/>
</dbReference>
<dbReference type="EMBL" id="CP144545">
    <property type="protein sequence ID" value="WVW85042.1"/>
    <property type="molecule type" value="Genomic_DNA"/>
</dbReference>
<organism evidence="2">
    <name type="scientific">Kwoniella bestiolae CBS 10118</name>
    <dbReference type="NCBI Taxonomy" id="1296100"/>
    <lineage>
        <taxon>Eukaryota</taxon>
        <taxon>Fungi</taxon>
        <taxon>Dikarya</taxon>
        <taxon>Basidiomycota</taxon>
        <taxon>Agaricomycotina</taxon>
        <taxon>Tremellomycetes</taxon>
        <taxon>Tremellales</taxon>
        <taxon>Cryptococcaceae</taxon>
        <taxon>Kwoniella</taxon>
    </lineage>
</organism>
<evidence type="ECO:0000313" key="2">
    <source>
        <dbReference type="EMBL" id="OCF24198.1"/>
    </source>
</evidence>
<feature type="region of interest" description="Disordered" evidence="1">
    <location>
        <begin position="254"/>
        <end position="359"/>
    </location>
</feature>
<dbReference type="GeneID" id="30210056"/>
<reference evidence="3" key="4">
    <citation type="submission" date="2024-02" db="EMBL/GenBank/DDBJ databases">
        <title>Comparative genomics of Cryptococcus and Kwoniella reveals pathogenesis evolution and contrasting modes of karyotype evolution via chromosome fusion or intercentromeric recombination.</title>
        <authorList>
            <person name="Coelho M.A."/>
            <person name="David-Palma M."/>
            <person name="Shea T."/>
            <person name="Bowers K."/>
            <person name="McGinley-Smith S."/>
            <person name="Mohammad A.W."/>
            <person name="Gnirke A."/>
            <person name="Yurkov A.M."/>
            <person name="Nowrousian M."/>
            <person name="Sun S."/>
            <person name="Cuomo C.A."/>
            <person name="Heitman J."/>
        </authorList>
    </citation>
    <scope>NUCLEOTIDE SEQUENCE</scope>
    <source>
        <strain evidence="3">CBS 10118</strain>
    </source>
</reference>
<dbReference type="AlphaFoldDB" id="A0A1B9FZJ7"/>
<feature type="compositionally biased region" description="Polar residues" evidence="1">
    <location>
        <begin position="308"/>
        <end position="322"/>
    </location>
</feature>